<comment type="similarity">
    <text evidence="2">Belongs to the methyl-accepting chemotaxis (MCP) protein family.</text>
</comment>
<dbReference type="GO" id="GO:0004888">
    <property type="term" value="F:transmembrane signaling receptor activity"/>
    <property type="evidence" value="ECO:0007669"/>
    <property type="project" value="InterPro"/>
</dbReference>
<dbReference type="InterPro" id="IPR024478">
    <property type="entry name" value="HlyB_4HB_MCP"/>
</dbReference>
<dbReference type="EMBL" id="UWJD01000001">
    <property type="protein sequence ID" value="VCT82971.1"/>
    <property type="molecule type" value="Genomic_DNA"/>
</dbReference>
<evidence type="ECO:0000256" key="2">
    <source>
        <dbReference type="ARBA" id="ARBA00029447"/>
    </source>
</evidence>
<dbReference type="PRINTS" id="PR00260">
    <property type="entry name" value="CHEMTRNSDUCR"/>
</dbReference>
<dbReference type="RefSeq" id="WP_159115554.1">
    <property type="nucleotide sequence ID" value="NZ_CAKJVE010000004.1"/>
</dbReference>
<dbReference type="EMBL" id="CAKJVE010000004">
    <property type="protein sequence ID" value="CAG9711328.1"/>
    <property type="molecule type" value="Genomic_DNA"/>
</dbReference>
<evidence type="ECO:0000256" key="3">
    <source>
        <dbReference type="PROSITE-ProRule" id="PRU00284"/>
    </source>
</evidence>
<dbReference type="GO" id="GO:0005886">
    <property type="term" value="C:plasma membrane"/>
    <property type="evidence" value="ECO:0007669"/>
    <property type="project" value="TreeGrafter"/>
</dbReference>
<dbReference type="PROSITE" id="PS50111">
    <property type="entry name" value="CHEMOTAXIS_TRANSDUC_2"/>
    <property type="match status" value="1"/>
</dbReference>
<feature type="domain" description="HAMP" evidence="6">
    <location>
        <begin position="224"/>
        <end position="276"/>
    </location>
</feature>
<dbReference type="Gene3D" id="6.10.340.10">
    <property type="match status" value="1"/>
</dbReference>
<dbReference type="Pfam" id="PF00015">
    <property type="entry name" value="MCPsignal"/>
    <property type="match status" value="1"/>
</dbReference>
<dbReference type="Pfam" id="PF12729">
    <property type="entry name" value="4HB_MCP_1"/>
    <property type="match status" value="1"/>
</dbReference>
<keyword evidence="4" id="KW-0472">Membrane</keyword>
<dbReference type="Proteomes" id="UP000789738">
    <property type="component" value="Unassembled WGS sequence"/>
</dbReference>
<dbReference type="InterPro" id="IPR004089">
    <property type="entry name" value="MCPsignal_dom"/>
</dbReference>
<keyword evidence="1" id="KW-0145">Chemotaxis</keyword>
<dbReference type="Gene3D" id="1.10.287.950">
    <property type="entry name" value="Methyl-accepting chemotaxis protein"/>
    <property type="match status" value="1"/>
</dbReference>
<dbReference type="CDD" id="cd06225">
    <property type="entry name" value="HAMP"/>
    <property type="match status" value="1"/>
</dbReference>
<evidence type="ECO:0000259" key="5">
    <source>
        <dbReference type="PROSITE" id="PS50111"/>
    </source>
</evidence>
<organism evidence="8 9">
    <name type="scientific">Clostridium neonatale</name>
    <dbReference type="NCBI Taxonomy" id="137838"/>
    <lineage>
        <taxon>Bacteria</taxon>
        <taxon>Bacillati</taxon>
        <taxon>Bacillota</taxon>
        <taxon>Clostridia</taxon>
        <taxon>Eubacteriales</taxon>
        <taxon>Clostridiaceae</taxon>
        <taxon>Clostridium</taxon>
    </lineage>
</organism>
<dbReference type="PANTHER" id="PTHR43531:SF11">
    <property type="entry name" value="METHYL-ACCEPTING CHEMOTAXIS PROTEIN 3"/>
    <property type="match status" value="1"/>
</dbReference>
<dbReference type="Proteomes" id="UP000431451">
    <property type="component" value="Unassembled WGS sequence"/>
</dbReference>
<dbReference type="SUPFAM" id="SSF58104">
    <property type="entry name" value="Methyl-accepting chemotaxis protein (MCP) signaling domain"/>
    <property type="match status" value="1"/>
</dbReference>
<dbReference type="PROSITE" id="PS50885">
    <property type="entry name" value="HAMP"/>
    <property type="match status" value="2"/>
</dbReference>
<dbReference type="InterPro" id="IPR003660">
    <property type="entry name" value="HAMP_dom"/>
</dbReference>
<evidence type="ECO:0000256" key="4">
    <source>
        <dbReference type="SAM" id="Phobius"/>
    </source>
</evidence>
<dbReference type="GO" id="GO:0007165">
    <property type="term" value="P:signal transduction"/>
    <property type="evidence" value="ECO:0007669"/>
    <property type="project" value="UniProtKB-KW"/>
</dbReference>
<feature type="domain" description="HAMP" evidence="6">
    <location>
        <begin position="277"/>
        <end position="321"/>
    </location>
</feature>
<gene>
    <name evidence="8" type="primary">tap_1</name>
    <name evidence="7" type="synonym">tap</name>
    <name evidence="7" type="ORF">CNEO_45233</name>
    <name evidence="8" type="ORF">CNEONATNEC25_00564</name>
</gene>
<evidence type="ECO:0000313" key="8">
    <source>
        <dbReference type="EMBL" id="VCT82971.1"/>
    </source>
</evidence>
<keyword evidence="3" id="KW-0807">Transducer</keyword>
<proteinExistence type="inferred from homology"/>
<evidence type="ECO:0000313" key="7">
    <source>
        <dbReference type="EMBL" id="CAG9711328.1"/>
    </source>
</evidence>
<reference evidence="8 9" key="1">
    <citation type="submission" date="2018-06" db="EMBL/GenBank/DDBJ databases">
        <authorList>
            <consortium name="IHU Genomes"/>
        </authorList>
    </citation>
    <scope>NUCLEOTIDE SEQUENCE [LARGE SCALE GENOMIC DNA]</scope>
    <source>
        <strain evidence="8 9">NEC25</strain>
    </source>
</reference>
<evidence type="ECO:0000313" key="9">
    <source>
        <dbReference type="Proteomes" id="UP000431451"/>
    </source>
</evidence>
<dbReference type="InterPro" id="IPR051310">
    <property type="entry name" value="MCP_chemotaxis"/>
</dbReference>
<protein>
    <submittedName>
        <fullName evidence="8">Methyl-accepting chemotaxis protein IV</fullName>
    </submittedName>
</protein>
<dbReference type="AlphaFoldDB" id="A0A653AMD2"/>
<sequence length="575" mass="64549">MAFKNEFKRLYNRKLNNINIKKKMIISFSIIIVVMTFALISEVGFSMYNSNNFRYILKYYGFSQGDIGKLNSEFQKSGCLIRDRINARDDEKIKKLDANIMTSEINIENYMKKVSKTINNNESKEINDNIQNYWEEYKLVSQKVRTLAKLNKYSEAYELFSDEGTKISDLIGNDIERLFDLNISNGNMELNNIKKIELLFIGITTISIILSIVISIFISKKIVNDISISISMLVKAAEKISNGDFNIEINYPYEDEIGILAKTFSKTIYTLKIYITEITSILNNIANGNLDIEIKEDYKGEFIKIKDSLNNIVFSLNDLLGNINVTASRVANGSAKMVEESKKVSEASINQSNSVEELLQLMSYVSNKITENEKNSISTIDITNQVLSEIREGNNKILNMIYAIDEISESSNEIGKVIDVIEDVSMQTNILSINASIEAGRAGEFGKGFEVVAKEVGNLAAKSSQAVTSTKNLINKSIYSVDNGIGIAKETSEKLLLIVEDTNKSTKFINEIAKASGQQSQSIVNAIRVVEKISEIVEKNSIIAQESSLESVELSDQAKYLKDVVKKFKLKSNCN</sequence>
<feature type="transmembrane region" description="Helical" evidence="4">
    <location>
        <begin position="198"/>
        <end position="218"/>
    </location>
</feature>
<keyword evidence="4" id="KW-0812">Transmembrane</keyword>
<dbReference type="GO" id="GO:0006935">
    <property type="term" value="P:chemotaxis"/>
    <property type="evidence" value="ECO:0007669"/>
    <property type="project" value="UniProtKB-KW"/>
</dbReference>
<feature type="transmembrane region" description="Helical" evidence="4">
    <location>
        <begin position="24"/>
        <end position="48"/>
    </location>
</feature>
<evidence type="ECO:0000259" key="6">
    <source>
        <dbReference type="PROSITE" id="PS50885"/>
    </source>
</evidence>
<name>A0A653AMD2_9CLOT</name>
<accession>A0A653AMD2</accession>
<feature type="domain" description="Methyl-accepting transducer" evidence="5">
    <location>
        <begin position="326"/>
        <end position="555"/>
    </location>
</feature>
<dbReference type="SMART" id="SM00283">
    <property type="entry name" value="MA"/>
    <property type="match status" value="1"/>
</dbReference>
<dbReference type="PANTHER" id="PTHR43531">
    <property type="entry name" value="PROTEIN ICFG"/>
    <property type="match status" value="1"/>
</dbReference>
<keyword evidence="4" id="KW-1133">Transmembrane helix</keyword>
<dbReference type="InterPro" id="IPR004090">
    <property type="entry name" value="Chemotax_Me-accpt_rcpt"/>
</dbReference>
<dbReference type="Pfam" id="PF18947">
    <property type="entry name" value="HAMP_2"/>
    <property type="match status" value="1"/>
</dbReference>
<reference evidence="7" key="2">
    <citation type="submission" date="2021-10" db="EMBL/GenBank/DDBJ databases">
        <authorList>
            <person name="Mesa V."/>
        </authorList>
    </citation>
    <scope>NUCLEOTIDE SEQUENCE</scope>
    <source>
        <strain evidence="7">CC3_PB</strain>
    </source>
</reference>
<dbReference type="Pfam" id="PF00672">
    <property type="entry name" value="HAMP"/>
    <property type="match status" value="1"/>
</dbReference>
<evidence type="ECO:0000256" key="1">
    <source>
        <dbReference type="ARBA" id="ARBA00022500"/>
    </source>
</evidence>